<dbReference type="SMART" id="SM00173">
    <property type="entry name" value="RAS"/>
    <property type="match status" value="1"/>
</dbReference>
<dbReference type="GO" id="GO:0003924">
    <property type="term" value="F:GTPase activity"/>
    <property type="evidence" value="ECO:0007669"/>
    <property type="project" value="InterPro"/>
</dbReference>
<dbReference type="PANTHER" id="PTHR47979">
    <property type="entry name" value="DRAB11-RELATED"/>
    <property type="match status" value="1"/>
</dbReference>
<feature type="region of interest" description="Disordered" evidence="2">
    <location>
        <begin position="125"/>
        <end position="151"/>
    </location>
</feature>
<protein>
    <submittedName>
        <fullName evidence="3">Uncharacterized protein</fullName>
    </submittedName>
</protein>
<dbReference type="Proteomes" id="UP000654075">
    <property type="component" value="Unassembled WGS sequence"/>
</dbReference>
<dbReference type="Gene3D" id="3.40.50.300">
    <property type="entry name" value="P-loop containing nucleotide triphosphate hydrolases"/>
    <property type="match status" value="1"/>
</dbReference>
<evidence type="ECO:0000313" key="3">
    <source>
        <dbReference type="EMBL" id="CAE8632236.1"/>
    </source>
</evidence>
<dbReference type="SMART" id="SM00175">
    <property type="entry name" value="RAB"/>
    <property type="match status" value="1"/>
</dbReference>
<dbReference type="PROSITE" id="PS51421">
    <property type="entry name" value="RAS"/>
    <property type="match status" value="1"/>
</dbReference>
<sequence>TVDLAGINIKLQCWDTAGQDRFRSIIRSYYRGAAGALLVYDITRRDSFEHVLQWLQEARSNADPELCITLVGNKCDKVADRQVSYEEGHAFAHRYGLYFLETSAVTGHMVDEAFTVTTKLVHHKNQQREAEARSLDTNSMGPSAGYSQSEYLGGGISHGRSAMKLSAHGPVGMNGQPHQPQQDNLANCCG</sequence>
<dbReference type="AlphaFoldDB" id="A0A813H3E7"/>
<comment type="similarity">
    <text evidence="1">Belongs to the small GTPase superfamily. Rab family.</text>
</comment>
<dbReference type="PRINTS" id="PR00449">
    <property type="entry name" value="RASTRNSFRMNG"/>
</dbReference>
<keyword evidence="4" id="KW-1185">Reference proteome</keyword>
<dbReference type="InterPro" id="IPR050209">
    <property type="entry name" value="Rab_GTPases_membrane_traffic"/>
</dbReference>
<dbReference type="InterPro" id="IPR005225">
    <property type="entry name" value="Small_GTP-bd"/>
</dbReference>
<dbReference type="CDD" id="cd00154">
    <property type="entry name" value="Rab"/>
    <property type="match status" value="1"/>
</dbReference>
<dbReference type="InterPro" id="IPR027417">
    <property type="entry name" value="P-loop_NTPase"/>
</dbReference>
<feature type="compositionally biased region" description="Polar residues" evidence="2">
    <location>
        <begin position="135"/>
        <end position="150"/>
    </location>
</feature>
<reference evidence="3" key="1">
    <citation type="submission" date="2021-02" db="EMBL/GenBank/DDBJ databases">
        <authorList>
            <person name="Dougan E. K."/>
            <person name="Rhodes N."/>
            <person name="Thang M."/>
            <person name="Chan C."/>
        </authorList>
    </citation>
    <scope>NUCLEOTIDE SEQUENCE</scope>
</reference>
<evidence type="ECO:0000256" key="1">
    <source>
        <dbReference type="ARBA" id="ARBA00006270"/>
    </source>
</evidence>
<feature type="compositionally biased region" description="Polar residues" evidence="2">
    <location>
        <begin position="176"/>
        <end position="190"/>
    </location>
</feature>
<accession>A0A813H3E7</accession>
<dbReference type="SUPFAM" id="SSF52540">
    <property type="entry name" value="P-loop containing nucleoside triphosphate hydrolases"/>
    <property type="match status" value="1"/>
</dbReference>
<dbReference type="GO" id="GO:0005525">
    <property type="term" value="F:GTP binding"/>
    <property type="evidence" value="ECO:0007669"/>
    <property type="project" value="InterPro"/>
</dbReference>
<organism evidence="3 4">
    <name type="scientific">Polarella glacialis</name>
    <name type="common">Dinoflagellate</name>
    <dbReference type="NCBI Taxonomy" id="89957"/>
    <lineage>
        <taxon>Eukaryota</taxon>
        <taxon>Sar</taxon>
        <taxon>Alveolata</taxon>
        <taxon>Dinophyceae</taxon>
        <taxon>Suessiales</taxon>
        <taxon>Suessiaceae</taxon>
        <taxon>Polarella</taxon>
    </lineage>
</organism>
<dbReference type="FunFam" id="3.40.50.300:FF:001447">
    <property type="entry name" value="Ras-related protein Rab-1B"/>
    <property type="match status" value="1"/>
</dbReference>
<dbReference type="SMART" id="SM00174">
    <property type="entry name" value="RHO"/>
    <property type="match status" value="1"/>
</dbReference>
<dbReference type="OrthoDB" id="9989112at2759"/>
<comment type="caution">
    <text evidence="3">The sequence shown here is derived from an EMBL/GenBank/DDBJ whole genome shotgun (WGS) entry which is preliminary data.</text>
</comment>
<feature type="region of interest" description="Disordered" evidence="2">
    <location>
        <begin position="163"/>
        <end position="190"/>
    </location>
</feature>
<dbReference type="NCBIfam" id="TIGR00231">
    <property type="entry name" value="small_GTP"/>
    <property type="match status" value="1"/>
</dbReference>
<evidence type="ECO:0000256" key="2">
    <source>
        <dbReference type="SAM" id="MobiDB-lite"/>
    </source>
</evidence>
<name>A0A813H3E7_POLGL</name>
<dbReference type="EMBL" id="CAJNNV010030344">
    <property type="protein sequence ID" value="CAE8632236.1"/>
    <property type="molecule type" value="Genomic_DNA"/>
</dbReference>
<dbReference type="Pfam" id="PF00071">
    <property type="entry name" value="Ras"/>
    <property type="match status" value="1"/>
</dbReference>
<dbReference type="InterPro" id="IPR001806">
    <property type="entry name" value="Small_GTPase"/>
</dbReference>
<gene>
    <name evidence="3" type="ORF">PGLA1383_LOCUS48217</name>
</gene>
<proteinExistence type="inferred from homology"/>
<feature type="non-terminal residue" evidence="3">
    <location>
        <position position="190"/>
    </location>
</feature>
<dbReference type="PROSITE" id="PS51419">
    <property type="entry name" value="RAB"/>
    <property type="match status" value="1"/>
</dbReference>
<evidence type="ECO:0000313" key="4">
    <source>
        <dbReference type="Proteomes" id="UP000654075"/>
    </source>
</evidence>